<evidence type="ECO:0000256" key="7">
    <source>
        <dbReference type="SAM" id="SignalP"/>
    </source>
</evidence>
<keyword evidence="5" id="KW-0175">Coiled coil</keyword>
<dbReference type="PROSITE" id="PS51935">
    <property type="entry name" value="NLPC_P60"/>
    <property type="match status" value="1"/>
</dbReference>
<feature type="coiled-coil region" evidence="5">
    <location>
        <begin position="162"/>
        <end position="189"/>
    </location>
</feature>
<feature type="signal peptide" evidence="7">
    <location>
        <begin position="1"/>
        <end position="32"/>
    </location>
</feature>
<evidence type="ECO:0000313" key="9">
    <source>
        <dbReference type="EMBL" id="CAA9259745.1"/>
    </source>
</evidence>
<evidence type="ECO:0000259" key="8">
    <source>
        <dbReference type="PROSITE" id="PS51935"/>
    </source>
</evidence>
<dbReference type="InterPro" id="IPR000064">
    <property type="entry name" value="NLP_P60_dom"/>
</dbReference>
<keyword evidence="2" id="KW-0645">Protease</keyword>
<dbReference type="InterPro" id="IPR038765">
    <property type="entry name" value="Papain-like_cys_pep_sf"/>
</dbReference>
<dbReference type="SUPFAM" id="SSF54001">
    <property type="entry name" value="Cysteine proteinases"/>
    <property type="match status" value="1"/>
</dbReference>
<evidence type="ECO:0000256" key="1">
    <source>
        <dbReference type="ARBA" id="ARBA00007074"/>
    </source>
</evidence>
<evidence type="ECO:0000256" key="3">
    <source>
        <dbReference type="ARBA" id="ARBA00022801"/>
    </source>
</evidence>
<feature type="region of interest" description="Disordered" evidence="6">
    <location>
        <begin position="208"/>
        <end position="245"/>
    </location>
</feature>
<feature type="chain" id="PRO_5039522694" description="NlpC/P60 domain-containing protein" evidence="7">
    <location>
        <begin position="33"/>
        <end position="357"/>
    </location>
</feature>
<dbReference type="GO" id="GO:0008234">
    <property type="term" value="F:cysteine-type peptidase activity"/>
    <property type="evidence" value="ECO:0007669"/>
    <property type="project" value="UniProtKB-KW"/>
</dbReference>
<accession>A0A6J4IV76</accession>
<dbReference type="AlphaFoldDB" id="A0A6J4IV76"/>
<reference evidence="9" key="1">
    <citation type="submission" date="2020-02" db="EMBL/GenBank/DDBJ databases">
        <authorList>
            <person name="Meier V. D."/>
        </authorList>
    </citation>
    <scope>NUCLEOTIDE SEQUENCE</scope>
    <source>
        <strain evidence="9">AVDCRST_MAG41</strain>
    </source>
</reference>
<dbReference type="Pfam" id="PF00877">
    <property type="entry name" value="NLPC_P60"/>
    <property type="match status" value="1"/>
</dbReference>
<evidence type="ECO:0000256" key="4">
    <source>
        <dbReference type="ARBA" id="ARBA00022807"/>
    </source>
</evidence>
<keyword evidence="4" id="KW-0788">Thiol protease</keyword>
<dbReference type="PANTHER" id="PTHR47359">
    <property type="entry name" value="PEPTIDOGLYCAN DL-ENDOPEPTIDASE CWLO"/>
    <property type="match status" value="1"/>
</dbReference>
<evidence type="ECO:0000256" key="2">
    <source>
        <dbReference type="ARBA" id="ARBA00022670"/>
    </source>
</evidence>
<keyword evidence="7" id="KW-0732">Signal</keyword>
<dbReference type="EMBL" id="CADCTP010000214">
    <property type="protein sequence ID" value="CAA9259745.1"/>
    <property type="molecule type" value="Genomic_DNA"/>
</dbReference>
<sequence length="357" mass="36869">MAVPRPTSRLFRSLSVAGAAALIVGLSASGGAAVPGAPTPSAPTTSAQAMAQLRAFNEQFEKVTEQYNDARIELAKRTAQSKTATARATAAAKQVTAFRGRIKQLVTSESRSDPFGTFGAMLSSDSPGDFAAQASIIDVVSSRRAAVLTEASRASQAATKAANDARTAKAKAEKLIKDLAAKRGDLQQRAQQSKAMLDRLSASERQAFLATPTHAAEERGSRDETREPAGEQQAPPMSDVPASGRASAAIAAARSKLGSPYVWAAAGPSTFDCSGLTMYAWAAAGVSLPHSSRMQATSGSSVSVGSLQPGDLVFYGSPIHHVALYVGGGQVIHAPQSGDVVKYAPVAMMPITAASRP</sequence>
<name>A0A6J4IV76_9ACTN</name>
<keyword evidence="3" id="KW-0378">Hydrolase</keyword>
<feature type="domain" description="NlpC/P60" evidence="8">
    <location>
        <begin position="243"/>
        <end position="357"/>
    </location>
</feature>
<gene>
    <name evidence="9" type="ORF">AVDCRST_MAG41-2314</name>
</gene>
<evidence type="ECO:0000256" key="5">
    <source>
        <dbReference type="SAM" id="Coils"/>
    </source>
</evidence>
<organism evidence="9">
    <name type="scientific">uncultured Mycobacteriales bacterium</name>
    <dbReference type="NCBI Taxonomy" id="581187"/>
    <lineage>
        <taxon>Bacteria</taxon>
        <taxon>Bacillati</taxon>
        <taxon>Actinomycetota</taxon>
        <taxon>Actinomycetes</taxon>
        <taxon>Mycobacteriales</taxon>
        <taxon>environmental samples</taxon>
    </lineage>
</organism>
<dbReference type="Gene3D" id="3.90.1720.10">
    <property type="entry name" value="endopeptidase domain like (from Nostoc punctiforme)"/>
    <property type="match status" value="1"/>
</dbReference>
<protein>
    <recommendedName>
        <fullName evidence="8">NlpC/P60 domain-containing protein</fullName>
    </recommendedName>
</protein>
<dbReference type="PANTHER" id="PTHR47359:SF3">
    <property type="entry name" value="NLP_P60 DOMAIN-CONTAINING PROTEIN-RELATED"/>
    <property type="match status" value="1"/>
</dbReference>
<feature type="coiled-coil region" evidence="5">
    <location>
        <begin position="46"/>
        <end position="73"/>
    </location>
</feature>
<proteinExistence type="inferred from homology"/>
<evidence type="ECO:0000256" key="6">
    <source>
        <dbReference type="SAM" id="MobiDB-lite"/>
    </source>
</evidence>
<dbReference type="GO" id="GO:0006508">
    <property type="term" value="P:proteolysis"/>
    <property type="evidence" value="ECO:0007669"/>
    <property type="project" value="UniProtKB-KW"/>
</dbReference>
<feature type="compositionally biased region" description="Basic and acidic residues" evidence="6">
    <location>
        <begin position="215"/>
        <end position="229"/>
    </location>
</feature>
<dbReference type="InterPro" id="IPR051794">
    <property type="entry name" value="PG_Endopeptidase_C40"/>
</dbReference>
<comment type="similarity">
    <text evidence="1">Belongs to the peptidase C40 family.</text>
</comment>